<reference evidence="9" key="1">
    <citation type="journal article" date="2019" name="Int. J. Syst. Evol. Microbiol.">
        <title>The Global Catalogue of Microorganisms (GCM) 10K type strain sequencing project: providing services to taxonomists for standard genome sequencing and annotation.</title>
        <authorList>
            <consortium name="The Broad Institute Genomics Platform"/>
            <consortium name="The Broad Institute Genome Sequencing Center for Infectious Disease"/>
            <person name="Wu L."/>
            <person name="Ma J."/>
        </authorList>
    </citation>
    <scope>NUCLEOTIDE SEQUENCE [LARGE SCALE GENOMIC DNA]</scope>
    <source>
        <strain evidence="9">KCTC 52168</strain>
    </source>
</reference>
<evidence type="ECO:0000256" key="3">
    <source>
        <dbReference type="ARBA" id="ARBA00022741"/>
    </source>
</evidence>
<dbReference type="Gene3D" id="1.10.510.10">
    <property type="entry name" value="Transferase(Phosphotransferase) domain 1"/>
    <property type="match status" value="1"/>
</dbReference>
<dbReference type="PROSITE" id="PS50011">
    <property type="entry name" value="PROTEIN_KINASE_DOM"/>
    <property type="match status" value="1"/>
</dbReference>
<dbReference type="GO" id="GO:0004674">
    <property type="term" value="F:protein serine/threonine kinase activity"/>
    <property type="evidence" value="ECO:0007669"/>
    <property type="project" value="UniProtKB-KW"/>
</dbReference>
<keyword evidence="9" id="KW-1185">Reference proteome</keyword>
<evidence type="ECO:0000256" key="6">
    <source>
        <dbReference type="SAM" id="MobiDB-lite"/>
    </source>
</evidence>
<keyword evidence="5" id="KW-0067">ATP-binding</keyword>
<sequence length="373" mass="41966">MSSKSKNAPLPEGMEIAGYRVVKKLSSGGFSFVYLAYDEDNNPVAIKEYLPASLAKRDEGQLIPEIKAEHQATFRLGLRCFFEEGRVLARIYHPNVVRVVNFFRAHETVYMVMAYESGRSLQEIILKYRDKGEKEILSEAFIRSTFMQVMNGLREVHANKLLHLDLKPANIYLRRDGSPIILDFGAARTTLNADSSRLFPMYTPGFAAPEMYQKGGQLGPWTDVYALGACMFSCMAGLPPQAADVRKGNDRMEAAYKSLRGIYSDELIEVTRWCLDMDLSKRPQSVFALQKALTERVTEDVRPPLFARIMSSVRHVLNRRQRSAEQVVNPKHQQATALLWGNKKSKIARSGNTPAQVGGQEPAATEQKTLDKV</sequence>
<evidence type="ECO:0000313" key="8">
    <source>
        <dbReference type="EMBL" id="MFC3147283.1"/>
    </source>
</evidence>
<keyword evidence="8" id="KW-0723">Serine/threonine-protein kinase</keyword>
<dbReference type="SUPFAM" id="SSF56112">
    <property type="entry name" value="Protein kinase-like (PK-like)"/>
    <property type="match status" value="1"/>
</dbReference>
<dbReference type="InterPro" id="IPR008271">
    <property type="entry name" value="Ser/Thr_kinase_AS"/>
</dbReference>
<dbReference type="RefSeq" id="WP_377302167.1">
    <property type="nucleotide sequence ID" value="NZ_CP180191.1"/>
</dbReference>
<organism evidence="8 9">
    <name type="scientific">Piscinibacterium candidicorallinum</name>
    <dbReference type="NCBI Taxonomy" id="1793872"/>
    <lineage>
        <taxon>Bacteria</taxon>
        <taxon>Pseudomonadati</taxon>
        <taxon>Pseudomonadota</taxon>
        <taxon>Betaproteobacteria</taxon>
        <taxon>Burkholderiales</taxon>
        <taxon>Piscinibacterium</taxon>
    </lineage>
</organism>
<dbReference type="EC" id="2.7.11.1" evidence="1"/>
<evidence type="ECO:0000256" key="5">
    <source>
        <dbReference type="ARBA" id="ARBA00022840"/>
    </source>
</evidence>
<dbReference type="PANTHER" id="PTHR43671:SF13">
    <property type="entry name" value="SERINE_THREONINE-PROTEIN KINASE NEK2"/>
    <property type="match status" value="1"/>
</dbReference>
<accession>A0ABV7H3E9</accession>
<evidence type="ECO:0000256" key="2">
    <source>
        <dbReference type="ARBA" id="ARBA00022679"/>
    </source>
</evidence>
<evidence type="ECO:0000256" key="1">
    <source>
        <dbReference type="ARBA" id="ARBA00012513"/>
    </source>
</evidence>
<dbReference type="InterPro" id="IPR050660">
    <property type="entry name" value="NEK_Ser/Thr_kinase"/>
</dbReference>
<feature type="domain" description="Protein kinase" evidence="7">
    <location>
        <begin position="19"/>
        <end position="306"/>
    </location>
</feature>
<protein>
    <recommendedName>
        <fullName evidence="1">non-specific serine/threonine protein kinase</fullName>
        <ecNumber evidence="1">2.7.11.1</ecNumber>
    </recommendedName>
</protein>
<dbReference type="Proteomes" id="UP001595556">
    <property type="component" value="Unassembled WGS sequence"/>
</dbReference>
<dbReference type="InterPro" id="IPR000719">
    <property type="entry name" value="Prot_kinase_dom"/>
</dbReference>
<dbReference type="EMBL" id="JBHRTI010000003">
    <property type="protein sequence ID" value="MFC3147283.1"/>
    <property type="molecule type" value="Genomic_DNA"/>
</dbReference>
<evidence type="ECO:0000313" key="9">
    <source>
        <dbReference type="Proteomes" id="UP001595556"/>
    </source>
</evidence>
<comment type="caution">
    <text evidence="8">The sequence shown here is derived from an EMBL/GenBank/DDBJ whole genome shotgun (WGS) entry which is preliminary data.</text>
</comment>
<feature type="region of interest" description="Disordered" evidence="6">
    <location>
        <begin position="348"/>
        <end position="373"/>
    </location>
</feature>
<keyword evidence="4 8" id="KW-0418">Kinase</keyword>
<dbReference type="Pfam" id="PF00069">
    <property type="entry name" value="Pkinase"/>
    <property type="match status" value="1"/>
</dbReference>
<gene>
    <name evidence="8" type="ORF">ACFOEN_06465</name>
</gene>
<dbReference type="CDD" id="cd14014">
    <property type="entry name" value="STKc_PknB_like"/>
    <property type="match status" value="1"/>
</dbReference>
<name>A0ABV7H3E9_9BURK</name>
<dbReference type="PROSITE" id="PS00108">
    <property type="entry name" value="PROTEIN_KINASE_ST"/>
    <property type="match status" value="1"/>
</dbReference>
<dbReference type="InterPro" id="IPR011009">
    <property type="entry name" value="Kinase-like_dom_sf"/>
</dbReference>
<keyword evidence="3" id="KW-0547">Nucleotide-binding</keyword>
<proteinExistence type="predicted"/>
<dbReference type="PANTHER" id="PTHR43671">
    <property type="entry name" value="SERINE/THREONINE-PROTEIN KINASE NEK"/>
    <property type="match status" value="1"/>
</dbReference>
<evidence type="ECO:0000259" key="7">
    <source>
        <dbReference type="PROSITE" id="PS50011"/>
    </source>
</evidence>
<dbReference type="SMART" id="SM00220">
    <property type="entry name" value="S_TKc"/>
    <property type="match status" value="1"/>
</dbReference>
<keyword evidence="2" id="KW-0808">Transferase</keyword>
<evidence type="ECO:0000256" key="4">
    <source>
        <dbReference type="ARBA" id="ARBA00022777"/>
    </source>
</evidence>